<reference evidence="4" key="1">
    <citation type="submission" date="2020-11" db="EMBL/GenBank/DDBJ databases">
        <authorList>
            <person name="Tran Van P."/>
        </authorList>
    </citation>
    <scope>NUCLEOTIDE SEQUENCE</scope>
</reference>
<organism evidence="4">
    <name type="scientific">Medioppia subpectinata</name>
    <dbReference type="NCBI Taxonomy" id="1979941"/>
    <lineage>
        <taxon>Eukaryota</taxon>
        <taxon>Metazoa</taxon>
        <taxon>Ecdysozoa</taxon>
        <taxon>Arthropoda</taxon>
        <taxon>Chelicerata</taxon>
        <taxon>Arachnida</taxon>
        <taxon>Acari</taxon>
        <taxon>Acariformes</taxon>
        <taxon>Sarcoptiformes</taxon>
        <taxon>Oribatida</taxon>
        <taxon>Brachypylina</taxon>
        <taxon>Oppioidea</taxon>
        <taxon>Oppiidae</taxon>
        <taxon>Medioppia</taxon>
    </lineage>
</organism>
<dbReference type="GO" id="GO:0006888">
    <property type="term" value="P:endoplasmic reticulum to Golgi vesicle-mediated transport"/>
    <property type="evidence" value="ECO:0007669"/>
    <property type="project" value="InterPro"/>
</dbReference>
<dbReference type="GO" id="GO:0048471">
    <property type="term" value="C:perinuclear region of cytoplasm"/>
    <property type="evidence" value="ECO:0007669"/>
    <property type="project" value="UniProtKB-SubCell"/>
</dbReference>
<protein>
    <recommendedName>
        <fullName evidence="6">Trafficking protein particle complex subunit 2</fullName>
    </recommendedName>
</protein>
<dbReference type="SUPFAM" id="SSF64356">
    <property type="entry name" value="SNARE-like"/>
    <property type="match status" value="1"/>
</dbReference>
<comment type="subcellular location">
    <subcellularLocation>
        <location evidence="1">Cytoplasm</location>
        <location evidence="1">Perinuclear region</location>
    </subcellularLocation>
</comment>
<dbReference type="CDD" id="cd14825">
    <property type="entry name" value="TRAPPC2_sedlin"/>
    <property type="match status" value="1"/>
</dbReference>
<proteinExistence type="inferred from homology"/>
<comment type="similarity">
    <text evidence="2">Belongs to the TRAPP small subunits family. Sedlin subfamily.</text>
</comment>
<dbReference type="Gene3D" id="3.30.450.70">
    <property type="match status" value="1"/>
</dbReference>
<dbReference type="OrthoDB" id="10252102at2759"/>
<dbReference type="AlphaFoldDB" id="A0A7R9KJC7"/>
<dbReference type="EMBL" id="CAJPIZ010002263">
    <property type="protein sequence ID" value="CAG2104771.1"/>
    <property type="molecule type" value="Genomic_DNA"/>
</dbReference>
<evidence type="ECO:0000313" key="5">
    <source>
        <dbReference type="Proteomes" id="UP000759131"/>
    </source>
</evidence>
<sequence>MSSSSGFSYYVVIVGQSDNPIYELEYSTKTGGEKGSDHRYLTQFIAQAALDLVDEYVFTTNNMYLKCVDKFNEWFVTAFVGSNQTIRFLLLHSSPKIDDNNIKSLFHDLYELYTKFAVNPLYQHHSQIRSNLFDKKAHLLAKKYLP</sequence>
<gene>
    <name evidence="4" type="ORF">OSB1V03_LOCUS4786</name>
</gene>
<dbReference type="PANTHER" id="PTHR12403">
    <property type="entry name" value="TRAFFICKING PROTEIN PARTICLE COMPLEX SUBUNIT 2"/>
    <property type="match status" value="1"/>
</dbReference>
<evidence type="ECO:0008006" key="6">
    <source>
        <dbReference type="Google" id="ProtNLM"/>
    </source>
</evidence>
<accession>A0A7R9KJC7</accession>
<name>A0A7R9KJC7_9ACAR</name>
<dbReference type="EMBL" id="OC856838">
    <property type="protein sequence ID" value="CAD7624341.1"/>
    <property type="molecule type" value="Genomic_DNA"/>
</dbReference>
<keyword evidence="5" id="KW-1185">Reference proteome</keyword>
<dbReference type="InterPro" id="IPR011012">
    <property type="entry name" value="Longin-like_dom_sf"/>
</dbReference>
<evidence type="ECO:0000256" key="3">
    <source>
        <dbReference type="ARBA" id="ARBA00022892"/>
    </source>
</evidence>
<keyword evidence="3" id="KW-0931">ER-Golgi transport</keyword>
<dbReference type="Proteomes" id="UP000759131">
    <property type="component" value="Unassembled WGS sequence"/>
</dbReference>
<dbReference type="Pfam" id="PF04628">
    <property type="entry name" value="Sedlin_N"/>
    <property type="match status" value="1"/>
</dbReference>
<evidence type="ECO:0000313" key="4">
    <source>
        <dbReference type="EMBL" id="CAD7624341.1"/>
    </source>
</evidence>
<dbReference type="InterPro" id="IPR006722">
    <property type="entry name" value="Sedlin"/>
</dbReference>
<evidence type="ECO:0000256" key="2">
    <source>
        <dbReference type="ARBA" id="ARBA00006626"/>
    </source>
</evidence>
<keyword evidence="3" id="KW-0813">Transport</keyword>
<evidence type="ECO:0000256" key="1">
    <source>
        <dbReference type="ARBA" id="ARBA00004556"/>
    </source>
</evidence>